<keyword evidence="2" id="KW-0521">NADP</keyword>
<dbReference type="InterPro" id="IPR002347">
    <property type="entry name" value="SDR_fam"/>
</dbReference>
<dbReference type="PANTHER" id="PTHR24320">
    <property type="entry name" value="RETINOL DEHYDROGENASE"/>
    <property type="match status" value="1"/>
</dbReference>
<gene>
    <name evidence="4" type="ORF">PGQ11_010651</name>
</gene>
<name>A0ABR2IBG2_9PEZI</name>
<keyword evidence="5" id="KW-1185">Reference proteome</keyword>
<reference evidence="4 5" key="1">
    <citation type="journal article" date="2024" name="IMA Fungus">
        <title>Apiospora arundinis, a panoply of carbohydrate-active enzymes and secondary metabolites.</title>
        <authorList>
            <person name="Sorensen T."/>
            <person name="Petersen C."/>
            <person name="Muurmann A.T."/>
            <person name="Christiansen J.V."/>
            <person name="Brundto M.L."/>
            <person name="Overgaard C.K."/>
            <person name="Boysen A.T."/>
            <person name="Wollenberg R.D."/>
            <person name="Larsen T.O."/>
            <person name="Sorensen J.L."/>
            <person name="Nielsen K.L."/>
            <person name="Sondergaard T.E."/>
        </authorList>
    </citation>
    <scope>NUCLEOTIDE SEQUENCE [LARGE SCALE GENOMIC DNA]</scope>
    <source>
        <strain evidence="4 5">AAU 773</strain>
    </source>
</reference>
<proteinExistence type="inferred from homology"/>
<evidence type="ECO:0000313" key="5">
    <source>
        <dbReference type="Proteomes" id="UP001390339"/>
    </source>
</evidence>
<protein>
    <submittedName>
        <fullName evidence="4">Short-chain dehydrogenase/reductase family protein</fullName>
    </submittedName>
</protein>
<dbReference type="InterPro" id="IPR036291">
    <property type="entry name" value="NAD(P)-bd_dom_sf"/>
</dbReference>
<comment type="caution">
    <text evidence="4">The sequence shown here is derived from an EMBL/GenBank/DDBJ whole genome shotgun (WGS) entry which is preliminary data.</text>
</comment>
<dbReference type="EMBL" id="JAPCWZ010000006">
    <property type="protein sequence ID" value="KAK8859917.1"/>
    <property type="molecule type" value="Genomic_DNA"/>
</dbReference>
<organism evidence="4 5">
    <name type="scientific">Apiospora arundinis</name>
    <dbReference type="NCBI Taxonomy" id="335852"/>
    <lineage>
        <taxon>Eukaryota</taxon>
        <taxon>Fungi</taxon>
        <taxon>Dikarya</taxon>
        <taxon>Ascomycota</taxon>
        <taxon>Pezizomycotina</taxon>
        <taxon>Sordariomycetes</taxon>
        <taxon>Xylariomycetidae</taxon>
        <taxon>Amphisphaeriales</taxon>
        <taxon>Apiosporaceae</taxon>
        <taxon>Apiospora</taxon>
    </lineage>
</organism>
<keyword evidence="3" id="KW-0560">Oxidoreductase</keyword>
<evidence type="ECO:0000256" key="3">
    <source>
        <dbReference type="ARBA" id="ARBA00023002"/>
    </source>
</evidence>
<evidence type="ECO:0000256" key="1">
    <source>
        <dbReference type="ARBA" id="ARBA00006484"/>
    </source>
</evidence>
<dbReference type="SUPFAM" id="SSF51735">
    <property type="entry name" value="NAD(P)-binding Rossmann-fold domains"/>
    <property type="match status" value="1"/>
</dbReference>
<dbReference type="Pfam" id="PF00106">
    <property type="entry name" value="adh_short"/>
    <property type="match status" value="1"/>
</dbReference>
<comment type="similarity">
    <text evidence="1">Belongs to the short-chain dehydrogenases/reductases (SDR) family.</text>
</comment>
<accession>A0ABR2IBG2</accession>
<dbReference type="PANTHER" id="PTHR24320:SF252">
    <property type="entry name" value="DEHYDROGENASE_REDUCTASE FAMILY PROTEIN, PUTATIVE (AFU_ORTHOLOGUE AFUA_3G08550)-RELATED"/>
    <property type="match status" value="1"/>
</dbReference>
<dbReference type="PRINTS" id="PR00081">
    <property type="entry name" value="GDHRDH"/>
</dbReference>
<evidence type="ECO:0000313" key="4">
    <source>
        <dbReference type="EMBL" id="KAK8859917.1"/>
    </source>
</evidence>
<dbReference type="Proteomes" id="UP001390339">
    <property type="component" value="Unassembled WGS sequence"/>
</dbReference>
<sequence length="353" mass="38682">MATQPVSFDITPEQEASKLQFLRRQFFRTPPRVTDVDLDGKTAIVTGANGGIGLECCRQLLELGISNLILAVRDETKGEVAQKVLSAVKPSQSIQVWKLDYSSYDSVTAFAKRAEELPRLDIAILNAGVNRGFFSANPETGHEDDLQTNYLSTVLLTILLLRITRRNGQKETKGPSTAATQASNLNRIVLVSSDTPGWAQFPEKDQNPLLPSFDDKNAKYHAVERYATTKLLSQLFLTELAKRVSPATAGTIVNCANPGLCHGSAIARELGRPSSVFMRLVGRPAAVGARSIVHAATKEGERSHGQLVEDCQLRPMAPFVYSKEAVVVTGRLWEETMKELSFAEVKEIIETLS</sequence>
<dbReference type="Gene3D" id="3.40.50.720">
    <property type="entry name" value="NAD(P)-binding Rossmann-like Domain"/>
    <property type="match status" value="1"/>
</dbReference>
<evidence type="ECO:0000256" key="2">
    <source>
        <dbReference type="ARBA" id="ARBA00022857"/>
    </source>
</evidence>